<feature type="domain" description="C2H2-type" evidence="5">
    <location>
        <begin position="166"/>
        <end position="187"/>
    </location>
</feature>
<dbReference type="PANTHER" id="PTHR21146:SF0">
    <property type="entry name" value="BLOC-1-RELATED COMPLEX SUBUNIT 8"/>
    <property type="match status" value="1"/>
</dbReference>
<dbReference type="InterPro" id="IPR019320">
    <property type="entry name" value="BORCS8"/>
</dbReference>
<keyword evidence="4" id="KW-0458">Lysosome</keyword>
<protein>
    <submittedName>
        <fullName evidence="7">BLOC-1-related complex subunit 8 homolog isoform X1</fullName>
    </submittedName>
</protein>
<evidence type="ECO:0000313" key="7">
    <source>
        <dbReference type="RefSeq" id="XP_031572444.1"/>
    </source>
</evidence>
<evidence type="ECO:0000256" key="3">
    <source>
        <dbReference type="ARBA" id="ARBA00023136"/>
    </source>
</evidence>
<dbReference type="GeneID" id="116306506"/>
<evidence type="ECO:0000259" key="5">
    <source>
        <dbReference type="PROSITE" id="PS00028"/>
    </source>
</evidence>
<comment type="similarity">
    <text evidence="2">Belongs to the BORCS8 family.</text>
</comment>
<organism evidence="6 7">
    <name type="scientific">Actinia tenebrosa</name>
    <name type="common">Australian red waratah sea anemone</name>
    <dbReference type="NCBI Taxonomy" id="6105"/>
    <lineage>
        <taxon>Eukaryota</taxon>
        <taxon>Metazoa</taxon>
        <taxon>Cnidaria</taxon>
        <taxon>Anthozoa</taxon>
        <taxon>Hexacorallia</taxon>
        <taxon>Actiniaria</taxon>
        <taxon>Actiniidae</taxon>
        <taxon>Actinia</taxon>
    </lineage>
</organism>
<dbReference type="KEGG" id="aten:116306506"/>
<dbReference type="Proteomes" id="UP000515163">
    <property type="component" value="Unplaced"/>
</dbReference>
<dbReference type="GO" id="GO:0005765">
    <property type="term" value="C:lysosomal membrane"/>
    <property type="evidence" value="ECO:0007669"/>
    <property type="project" value="UniProtKB-SubCell"/>
</dbReference>
<dbReference type="InterPro" id="IPR013087">
    <property type="entry name" value="Znf_C2H2_type"/>
</dbReference>
<comment type="subcellular location">
    <subcellularLocation>
        <location evidence="1">Lysosome membrane</location>
    </subcellularLocation>
</comment>
<name>A0A6P8IZ37_ACTTE</name>
<evidence type="ECO:0000256" key="4">
    <source>
        <dbReference type="ARBA" id="ARBA00023228"/>
    </source>
</evidence>
<sequence length="209" mass="24037">MIDTAEIFVAEAMLDGQMFNIDSDMSAGMHVQHPETEFRLKKVSEKFIESIHLMVNEPSVGLFRIHEHVRRSVPQIVDKKLEMQNFQKKIHGVCYDLDYSIRTVQSMQKIPHFTIIQECLRSAIASKQNLDAAKNQRRTMKYDSHRIDEEPVVIGPPQAEVEGSICPNCMKIWNSQDELIIHWQNEHATQETPINTEVAVPAEQDNNIS</sequence>
<reference evidence="7" key="1">
    <citation type="submission" date="2025-08" db="UniProtKB">
        <authorList>
            <consortium name="RefSeq"/>
        </authorList>
    </citation>
    <scope>IDENTIFICATION</scope>
    <source>
        <tissue evidence="7">Tentacle</tissue>
    </source>
</reference>
<proteinExistence type="inferred from homology"/>
<dbReference type="RefSeq" id="XP_031572444.1">
    <property type="nucleotide sequence ID" value="XM_031716584.1"/>
</dbReference>
<dbReference type="InParanoid" id="A0A6P8IZ37"/>
<keyword evidence="6" id="KW-1185">Reference proteome</keyword>
<dbReference type="GO" id="GO:0099078">
    <property type="term" value="C:BORC complex"/>
    <property type="evidence" value="ECO:0007669"/>
    <property type="project" value="TreeGrafter"/>
</dbReference>
<gene>
    <name evidence="7" type="primary">LOC116306506</name>
</gene>
<evidence type="ECO:0000313" key="6">
    <source>
        <dbReference type="Proteomes" id="UP000515163"/>
    </source>
</evidence>
<dbReference type="OrthoDB" id="10044187at2759"/>
<dbReference type="PROSITE" id="PS00028">
    <property type="entry name" value="ZINC_FINGER_C2H2_1"/>
    <property type="match status" value="1"/>
</dbReference>
<dbReference type="AlphaFoldDB" id="A0A6P8IZ37"/>
<keyword evidence="3" id="KW-0472">Membrane</keyword>
<dbReference type="Pfam" id="PF10167">
    <property type="entry name" value="BORCS8"/>
    <property type="match status" value="1"/>
</dbReference>
<evidence type="ECO:0000256" key="2">
    <source>
        <dbReference type="ARBA" id="ARBA00010463"/>
    </source>
</evidence>
<accession>A0A6P8IZ37</accession>
<evidence type="ECO:0000256" key="1">
    <source>
        <dbReference type="ARBA" id="ARBA00004656"/>
    </source>
</evidence>
<dbReference type="PANTHER" id="PTHR21146">
    <property type="entry name" value="MEF2B PROTEIN"/>
    <property type="match status" value="1"/>
</dbReference>